<organism evidence="2 3">
    <name type="scientific">Clostridium muellerianum</name>
    <dbReference type="NCBI Taxonomy" id="2716538"/>
    <lineage>
        <taxon>Bacteria</taxon>
        <taxon>Bacillati</taxon>
        <taxon>Bacillota</taxon>
        <taxon>Clostridia</taxon>
        <taxon>Eubacteriales</taxon>
        <taxon>Clostridiaceae</taxon>
        <taxon>Clostridium</taxon>
    </lineage>
</organism>
<dbReference type="InterPro" id="IPR045569">
    <property type="entry name" value="Metalloprtase-TldD/E_C"/>
</dbReference>
<dbReference type="AlphaFoldDB" id="A0A7Y0EHW8"/>
<dbReference type="Pfam" id="PF19289">
    <property type="entry name" value="PmbA_TldD_3rd"/>
    <property type="match status" value="1"/>
</dbReference>
<feature type="domain" description="Metalloprotease TldD/E C-terminal" evidence="1">
    <location>
        <begin position="225"/>
        <end position="421"/>
    </location>
</feature>
<comment type="caution">
    <text evidence="2">The sequence shown here is derived from an EMBL/GenBank/DDBJ whole genome shotgun (WGS) entry which is preliminary data.</text>
</comment>
<dbReference type="InterPro" id="IPR036059">
    <property type="entry name" value="TldD/PmbA_sf"/>
</dbReference>
<reference evidence="2 3" key="1">
    <citation type="submission" date="2020-04" db="EMBL/GenBank/DDBJ databases">
        <authorList>
            <person name="Doyle D.A."/>
        </authorList>
    </citation>
    <scope>NUCLEOTIDE SEQUENCE [LARGE SCALE GENOMIC DNA]</scope>
    <source>
        <strain evidence="2 3">P21</strain>
    </source>
</reference>
<protein>
    <submittedName>
        <fullName evidence="2">TldD/PmbA family protein</fullName>
    </submittedName>
</protein>
<accession>A0A7Y0EHW8</accession>
<dbReference type="PANTHER" id="PTHR43421">
    <property type="entry name" value="METALLOPROTEASE PMBA"/>
    <property type="match status" value="1"/>
</dbReference>
<dbReference type="GO" id="GO:0005829">
    <property type="term" value="C:cytosol"/>
    <property type="evidence" value="ECO:0007669"/>
    <property type="project" value="TreeGrafter"/>
</dbReference>
<dbReference type="SUPFAM" id="SSF111283">
    <property type="entry name" value="Putative modulator of DNA gyrase, PmbA/TldD"/>
    <property type="match status" value="1"/>
</dbReference>
<gene>
    <name evidence="2" type="ORF">HBE96_14100</name>
</gene>
<keyword evidence="3" id="KW-1185">Reference proteome</keyword>
<sequence length="432" mass="49679">MINRIKNILKASNINEYKITETKVNSEELFFIKKNLDMNRSKDVHNFNVIVYKDFEENNEKYKGSSMVSIHPTMSDKEIKKAIEDAAFAANFAKSQYYEIPQKFTKEVEKIKESKFKDKSFSYWMEKLAQKLYEADNKEKGNINSAEFFLEKVYKRVVNSKGLDVNFENYKGNIEFVTNWREEEEIELYKSMDFSDFDEKQIVNSVNEMLFASEQRALAKDMPKSGKHKVIFTGAAVKELLSYYVYQASVEAVYNNMSKAKLDENIQGNDAKGDLLNITLDPTLENSSFSAPFDEDGLPLSKVKIFDKGVLKKYHGDFRNSFYLGVEPTGTIHNFIVDGGSKAYEDMKKEPHIELAEFSDFQIDELTGDFGGEIRLGWYFDGIKTIPITGGSVSGNIKEFHNSMYFSKEIEKDNEFQGPKALEMFDVFIAGK</sequence>
<dbReference type="InterPro" id="IPR047657">
    <property type="entry name" value="PmbA"/>
</dbReference>
<reference evidence="2 3" key="2">
    <citation type="submission" date="2020-06" db="EMBL/GenBank/DDBJ databases">
        <title>Complete Genome Sequence of Clostridium muelleri sp. nov. P21T, an Acid-Alcohol Producing Acetogen Isolated from Old Hay.</title>
        <authorList>
            <person name="Duncan K.E."/>
            <person name="Tanner R.S."/>
        </authorList>
    </citation>
    <scope>NUCLEOTIDE SEQUENCE [LARGE SCALE GENOMIC DNA]</scope>
    <source>
        <strain evidence="2 3">P21</strain>
    </source>
</reference>
<dbReference type="GO" id="GO:0008237">
    <property type="term" value="F:metallopeptidase activity"/>
    <property type="evidence" value="ECO:0007669"/>
    <property type="project" value="InterPro"/>
</dbReference>
<dbReference type="PANTHER" id="PTHR43421:SF1">
    <property type="entry name" value="METALLOPROTEASE PMBA"/>
    <property type="match status" value="1"/>
</dbReference>
<proteinExistence type="predicted"/>
<evidence type="ECO:0000313" key="2">
    <source>
        <dbReference type="EMBL" id="NMM63785.1"/>
    </source>
</evidence>
<dbReference type="EMBL" id="JABBNI010000025">
    <property type="protein sequence ID" value="NMM63785.1"/>
    <property type="molecule type" value="Genomic_DNA"/>
</dbReference>
<dbReference type="GO" id="GO:0006508">
    <property type="term" value="P:proteolysis"/>
    <property type="evidence" value="ECO:0007669"/>
    <property type="project" value="InterPro"/>
</dbReference>
<evidence type="ECO:0000313" key="3">
    <source>
        <dbReference type="Proteomes" id="UP000537131"/>
    </source>
</evidence>
<name>A0A7Y0EHW8_9CLOT</name>
<dbReference type="Proteomes" id="UP000537131">
    <property type="component" value="Unassembled WGS sequence"/>
</dbReference>
<dbReference type="RefSeq" id="WP_169298368.1">
    <property type="nucleotide sequence ID" value="NZ_JABBNI010000025.1"/>
</dbReference>
<evidence type="ECO:0000259" key="1">
    <source>
        <dbReference type="Pfam" id="PF19289"/>
    </source>
</evidence>